<dbReference type="SUPFAM" id="SSF51101">
    <property type="entry name" value="Mannose-binding lectins"/>
    <property type="match status" value="1"/>
</dbReference>
<dbReference type="InterPro" id="IPR001229">
    <property type="entry name" value="Jacalin-like_lectin_dom"/>
</dbReference>
<dbReference type="SMART" id="SM00915">
    <property type="entry name" value="Jacalin"/>
    <property type="match status" value="1"/>
</dbReference>
<keyword evidence="1" id="KW-0472">Membrane</keyword>
<dbReference type="Pfam" id="PF01419">
    <property type="entry name" value="Jacalin"/>
    <property type="match status" value="1"/>
</dbReference>
<dbReference type="OrthoDB" id="2324352at2759"/>
<dbReference type="AlphaFoldDB" id="A0A397SL31"/>
<evidence type="ECO:0000259" key="2">
    <source>
        <dbReference type="SMART" id="SM00915"/>
    </source>
</evidence>
<proteinExistence type="predicted"/>
<dbReference type="EMBL" id="QKYT01000340">
    <property type="protein sequence ID" value="RIA86853.1"/>
    <property type="molecule type" value="Genomic_DNA"/>
</dbReference>
<dbReference type="InterPro" id="IPR036404">
    <property type="entry name" value="Jacalin-like_lectin_dom_sf"/>
</dbReference>
<protein>
    <recommendedName>
        <fullName evidence="2">Jacalin-type lectin domain-containing protein</fullName>
    </recommendedName>
</protein>
<feature type="transmembrane region" description="Helical" evidence="1">
    <location>
        <begin position="148"/>
        <end position="172"/>
    </location>
</feature>
<accession>A0A397SL31</accession>
<dbReference type="Gene3D" id="2.100.10.30">
    <property type="entry name" value="Jacalin-like lectin domain"/>
    <property type="match status" value="1"/>
</dbReference>
<evidence type="ECO:0000313" key="4">
    <source>
        <dbReference type="Proteomes" id="UP000265703"/>
    </source>
</evidence>
<reference evidence="3 4" key="1">
    <citation type="submission" date="2018-06" db="EMBL/GenBank/DDBJ databases">
        <title>Comparative genomics reveals the genomic features of Rhizophagus irregularis, R. cerebriforme, R. diaphanum and Gigaspora rosea, and their symbiotic lifestyle signature.</title>
        <authorList>
            <person name="Morin E."/>
            <person name="San Clemente H."/>
            <person name="Chen E.C.H."/>
            <person name="De La Providencia I."/>
            <person name="Hainaut M."/>
            <person name="Kuo A."/>
            <person name="Kohler A."/>
            <person name="Murat C."/>
            <person name="Tang N."/>
            <person name="Roy S."/>
            <person name="Loubradou J."/>
            <person name="Henrissat B."/>
            <person name="Grigoriev I.V."/>
            <person name="Corradi N."/>
            <person name="Roux C."/>
            <person name="Martin F.M."/>
        </authorList>
    </citation>
    <scope>NUCLEOTIDE SEQUENCE [LARGE SCALE GENOMIC DNA]</scope>
    <source>
        <strain evidence="3 4">DAOM 227022</strain>
    </source>
</reference>
<organism evidence="3 4">
    <name type="scientific">Glomus cerebriforme</name>
    <dbReference type="NCBI Taxonomy" id="658196"/>
    <lineage>
        <taxon>Eukaryota</taxon>
        <taxon>Fungi</taxon>
        <taxon>Fungi incertae sedis</taxon>
        <taxon>Mucoromycota</taxon>
        <taxon>Glomeromycotina</taxon>
        <taxon>Glomeromycetes</taxon>
        <taxon>Glomerales</taxon>
        <taxon>Glomeraceae</taxon>
        <taxon>Glomus</taxon>
    </lineage>
</organism>
<evidence type="ECO:0000313" key="3">
    <source>
        <dbReference type="EMBL" id="RIA86853.1"/>
    </source>
</evidence>
<feature type="domain" description="Jacalin-type lectin" evidence="2">
    <location>
        <begin position="20"/>
        <end position="144"/>
    </location>
</feature>
<evidence type="ECO:0000256" key="1">
    <source>
        <dbReference type="SAM" id="Phobius"/>
    </source>
</evidence>
<keyword evidence="4" id="KW-1185">Reference proteome</keyword>
<keyword evidence="1" id="KW-0812">Transmembrane</keyword>
<sequence length="219" mass="24589">MTIIVKSVSSKYGGNGGTYHNDFDDIINEYGGGSDIIENIYIKSIIIQSGDTVNSLQFTYDIKITDLVSVYTQSGEKLAEISGRYGNFTTTNITVIRYLEFRTSRRTVTCGQNNAEDIQFTLPVGVIYGSSGLYLDSIGSYEISYSPLVIILSCFISILGFCFFIAMVTFLANKLVIRFGIHFFGFPRFEENFEKVEILPPSSKKEKNKEKNKDAEEEI</sequence>
<name>A0A397SL31_9GLOM</name>
<comment type="caution">
    <text evidence="3">The sequence shown here is derived from an EMBL/GenBank/DDBJ whole genome shotgun (WGS) entry which is preliminary data.</text>
</comment>
<keyword evidence="1" id="KW-1133">Transmembrane helix</keyword>
<gene>
    <name evidence="3" type="ORF">C1645_740535</name>
</gene>
<dbReference type="Proteomes" id="UP000265703">
    <property type="component" value="Unassembled WGS sequence"/>
</dbReference>